<dbReference type="OrthoDB" id="9771846at2"/>
<evidence type="ECO:0000313" key="3">
    <source>
        <dbReference type="Proteomes" id="UP000198825"/>
    </source>
</evidence>
<keyword evidence="3" id="KW-1185">Reference proteome</keyword>
<feature type="domain" description="Polysaccharide pyruvyl transferase" evidence="1">
    <location>
        <begin position="14"/>
        <end position="295"/>
    </location>
</feature>
<evidence type="ECO:0000259" key="1">
    <source>
        <dbReference type="Pfam" id="PF04230"/>
    </source>
</evidence>
<accession>A0A1H2NG22</accession>
<gene>
    <name evidence="2" type="ORF">SAMN04488544_3972</name>
</gene>
<reference evidence="3" key="1">
    <citation type="submission" date="2016-10" db="EMBL/GenBank/DDBJ databases">
        <authorList>
            <person name="Varghese N."/>
            <person name="Submissions S."/>
        </authorList>
    </citation>
    <scope>NUCLEOTIDE SEQUENCE [LARGE SCALE GENOMIC DNA]</scope>
    <source>
        <strain evidence="3">DSM 21743</strain>
    </source>
</reference>
<evidence type="ECO:0000313" key="2">
    <source>
        <dbReference type="EMBL" id="SDV04419.1"/>
    </source>
</evidence>
<dbReference type="RefSeq" id="WP_091078542.1">
    <property type="nucleotide sequence ID" value="NZ_LT629799.1"/>
</dbReference>
<dbReference type="EMBL" id="LT629799">
    <property type="protein sequence ID" value="SDV04419.1"/>
    <property type="molecule type" value="Genomic_DNA"/>
</dbReference>
<dbReference type="PANTHER" id="PTHR36836:SF1">
    <property type="entry name" value="COLANIC ACID BIOSYNTHESIS PROTEIN WCAK"/>
    <property type="match status" value="1"/>
</dbReference>
<dbReference type="GO" id="GO:0016740">
    <property type="term" value="F:transferase activity"/>
    <property type="evidence" value="ECO:0007669"/>
    <property type="project" value="UniProtKB-KW"/>
</dbReference>
<dbReference type="PANTHER" id="PTHR36836">
    <property type="entry name" value="COLANIC ACID BIOSYNTHESIS PROTEIN WCAK"/>
    <property type="match status" value="1"/>
</dbReference>
<name>A0A1H2NG22_9ACTN</name>
<protein>
    <submittedName>
        <fullName evidence="2">Polysaccharide pyruvyl transferase family protein WcaK</fullName>
    </submittedName>
</protein>
<dbReference type="AlphaFoldDB" id="A0A1H2NG22"/>
<sequence length="367" mass="39332">MKILVLWADDRSPNLGVRVLGAGTAALARRVWPDAEFVFSNYGSRTAPVRLGSTTDLLKEAVTRRVGLNRWFAGFDLVLDTRAGDSFADIYGLPRLTSMTLATELAYRAGVPVVLTPQTIGPFGGRRAKTMARRSLRTAALVMARDSTSAEAAAGLGRPVDLLTSDVVFALDVPARDARRDVVLNVSGLLWQPNPHVDHARYRRTVAQVHDALVAAGRTVTLLPHVLPADNSDDDVPAVEEFAATHAPDAEVYRPRSLDDVREVLAGANLVVGSRMHACLNALSVGTPALPLAYSRKFAPLLGDLGWSHVVDLREDREDVPTTVVDVARRSEDLRGEAAEVAARAGARLDEAAAALRTRFGGPGTAA</sequence>
<dbReference type="Pfam" id="PF04230">
    <property type="entry name" value="PS_pyruv_trans"/>
    <property type="match status" value="1"/>
</dbReference>
<dbReference type="STRING" id="546874.SAMN04488544_3972"/>
<keyword evidence="2" id="KW-0808">Transferase</keyword>
<dbReference type="Proteomes" id="UP000198825">
    <property type="component" value="Chromosome I"/>
</dbReference>
<dbReference type="InterPro" id="IPR007345">
    <property type="entry name" value="Polysacch_pyruvyl_Trfase"/>
</dbReference>
<proteinExistence type="predicted"/>
<organism evidence="2 3">
    <name type="scientific">Microlunatus sagamiharensis</name>
    <dbReference type="NCBI Taxonomy" id="546874"/>
    <lineage>
        <taxon>Bacteria</taxon>
        <taxon>Bacillati</taxon>
        <taxon>Actinomycetota</taxon>
        <taxon>Actinomycetes</taxon>
        <taxon>Propionibacteriales</taxon>
        <taxon>Propionibacteriaceae</taxon>
        <taxon>Microlunatus</taxon>
    </lineage>
</organism>